<gene>
    <name evidence="2" type="ORF">ENO77_00475</name>
</gene>
<protein>
    <recommendedName>
        <fullName evidence="1">Macro domain-containing protein</fullName>
    </recommendedName>
</protein>
<dbReference type="PROSITE" id="PS51154">
    <property type="entry name" value="MACRO"/>
    <property type="match status" value="1"/>
</dbReference>
<dbReference type="InterPro" id="IPR043472">
    <property type="entry name" value="Macro_dom-like"/>
</dbReference>
<evidence type="ECO:0000313" key="2">
    <source>
        <dbReference type="EMBL" id="HEW52651.1"/>
    </source>
</evidence>
<comment type="caution">
    <text evidence="2">The sequence shown here is derived from an EMBL/GenBank/DDBJ whole genome shotgun (WGS) entry which is preliminary data.</text>
</comment>
<sequence length="142" mass="15187">MGGGVAGALKRKGGKEIEDEARSYAPVEIGRAVVTSAGRLRCKAVIHSPTVDLLGGRSSYENVYKATRASLECAKRHGFRSIAFPLMGAGVGGLPIEKSVEAMAEAFKELGEGMDINIYVLSSDIANRVFQRLVELGFKQVE</sequence>
<dbReference type="PANTHER" id="PTHR11106">
    <property type="entry name" value="GANGLIOSIDE INDUCED DIFFERENTIATION ASSOCIATED PROTEIN 2-RELATED"/>
    <property type="match status" value="1"/>
</dbReference>
<dbReference type="Pfam" id="PF01661">
    <property type="entry name" value="Macro"/>
    <property type="match status" value="1"/>
</dbReference>
<dbReference type="SUPFAM" id="SSF52949">
    <property type="entry name" value="Macro domain-like"/>
    <property type="match status" value="1"/>
</dbReference>
<accession>A0A7C2VFV6</accession>
<dbReference type="AlphaFoldDB" id="A0A7C2VFV6"/>
<dbReference type="PANTHER" id="PTHR11106:SF111">
    <property type="entry name" value="MACRO DOMAIN-CONTAINING PROTEIN"/>
    <property type="match status" value="1"/>
</dbReference>
<dbReference type="EMBL" id="DSGT01000002">
    <property type="protein sequence ID" value="HEW52651.1"/>
    <property type="molecule type" value="Genomic_DNA"/>
</dbReference>
<feature type="domain" description="Macro" evidence="1">
    <location>
        <begin position="1"/>
        <end position="138"/>
    </location>
</feature>
<evidence type="ECO:0000259" key="1">
    <source>
        <dbReference type="PROSITE" id="PS51154"/>
    </source>
</evidence>
<proteinExistence type="predicted"/>
<dbReference type="InterPro" id="IPR002589">
    <property type="entry name" value="Macro_dom"/>
</dbReference>
<name>A0A7C2VFV6_9CREN</name>
<dbReference type="SMART" id="SM00506">
    <property type="entry name" value="A1pp"/>
    <property type="match status" value="1"/>
</dbReference>
<reference evidence="2" key="1">
    <citation type="journal article" date="2020" name="mSystems">
        <title>Genome- and Community-Level Interaction Insights into Carbon Utilization and Element Cycling Functions of Hydrothermarchaeota in Hydrothermal Sediment.</title>
        <authorList>
            <person name="Zhou Z."/>
            <person name="Liu Y."/>
            <person name="Xu W."/>
            <person name="Pan J."/>
            <person name="Luo Z.H."/>
            <person name="Li M."/>
        </authorList>
    </citation>
    <scope>NUCLEOTIDE SEQUENCE [LARGE SCALE GENOMIC DNA]</scope>
    <source>
        <strain evidence="2">SpSt-16</strain>
    </source>
</reference>
<organism evidence="2">
    <name type="scientific">Ignisphaera aggregans</name>
    <dbReference type="NCBI Taxonomy" id="334771"/>
    <lineage>
        <taxon>Archaea</taxon>
        <taxon>Thermoproteota</taxon>
        <taxon>Thermoprotei</taxon>
        <taxon>Desulfurococcales</taxon>
        <taxon>Desulfurococcaceae</taxon>
        <taxon>Ignisphaera</taxon>
    </lineage>
</organism>
<dbReference type="Gene3D" id="3.40.220.10">
    <property type="entry name" value="Leucine Aminopeptidase, subunit E, domain 1"/>
    <property type="match status" value="1"/>
</dbReference>